<dbReference type="Proteomes" id="UP000250572">
    <property type="component" value="Unassembled WGS sequence"/>
</dbReference>
<gene>
    <name evidence="2" type="ORF">CCH79_00016650</name>
</gene>
<accession>A0A315WAK3</accession>
<evidence type="ECO:0000313" key="2">
    <source>
        <dbReference type="EMBL" id="PWA32482.1"/>
    </source>
</evidence>
<reference evidence="2 3" key="1">
    <citation type="journal article" date="2018" name="G3 (Bethesda)">
        <title>A High-Quality Reference Genome for the Invasive Mosquitofish Gambusia affinis Using a Chicago Library.</title>
        <authorList>
            <person name="Hoffberg S.L."/>
            <person name="Troendle N.J."/>
            <person name="Glenn T.C."/>
            <person name="Mahmud O."/>
            <person name="Louha S."/>
            <person name="Chalopin D."/>
            <person name="Bennetzen J.L."/>
            <person name="Mauricio R."/>
        </authorList>
    </citation>
    <scope>NUCLEOTIDE SEQUENCE [LARGE SCALE GENOMIC DNA]</scope>
    <source>
        <strain evidence="2">NE01/NJP1002.9</strain>
        <tissue evidence="2">Muscle</tissue>
    </source>
</reference>
<protein>
    <submittedName>
        <fullName evidence="2">Uncharacterized protein</fullName>
    </submittedName>
</protein>
<feature type="compositionally biased region" description="Basic and acidic residues" evidence="1">
    <location>
        <begin position="51"/>
        <end position="61"/>
    </location>
</feature>
<feature type="compositionally biased region" description="Basic and acidic residues" evidence="1">
    <location>
        <begin position="104"/>
        <end position="115"/>
    </location>
</feature>
<feature type="region of interest" description="Disordered" evidence="1">
    <location>
        <begin position="87"/>
        <end position="115"/>
    </location>
</feature>
<keyword evidence="3" id="KW-1185">Reference proteome</keyword>
<evidence type="ECO:0000256" key="1">
    <source>
        <dbReference type="SAM" id="MobiDB-lite"/>
    </source>
</evidence>
<sequence length="115" mass="12811">MWLVRQLDIQYETTLSERPHGTSTPASAPAATPEPLVLSTSSDIHPPTPEKFSDGDDKVPLKMDQNLHEDLLTGYDKTWSKADRLQLRHMTSTSRSSSSADLSSKLERNMDDLVS</sequence>
<dbReference type="AlphaFoldDB" id="A0A315WAK3"/>
<proteinExistence type="predicted"/>
<feature type="compositionally biased region" description="Low complexity" evidence="1">
    <location>
        <begin position="92"/>
        <end position="103"/>
    </location>
</feature>
<comment type="caution">
    <text evidence="2">The sequence shown here is derived from an EMBL/GenBank/DDBJ whole genome shotgun (WGS) entry which is preliminary data.</text>
</comment>
<feature type="compositionally biased region" description="Low complexity" evidence="1">
    <location>
        <begin position="22"/>
        <end position="33"/>
    </location>
</feature>
<name>A0A315WAK3_GAMAF</name>
<dbReference type="EMBL" id="NHOQ01000168">
    <property type="protein sequence ID" value="PWA32482.1"/>
    <property type="molecule type" value="Genomic_DNA"/>
</dbReference>
<feature type="region of interest" description="Disordered" evidence="1">
    <location>
        <begin position="14"/>
        <end position="61"/>
    </location>
</feature>
<organism evidence="2 3">
    <name type="scientific">Gambusia affinis</name>
    <name type="common">Western mosquitofish</name>
    <name type="synonym">Heterandria affinis</name>
    <dbReference type="NCBI Taxonomy" id="33528"/>
    <lineage>
        <taxon>Eukaryota</taxon>
        <taxon>Metazoa</taxon>
        <taxon>Chordata</taxon>
        <taxon>Craniata</taxon>
        <taxon>Vertebrata</taxon>
        <taxon>Euteleostomi</taxon>
        <taxon>Actinopterygii</taxon>
        <taxon>Neopterygii</taxon>
        <taxon>Teleostei</taxon>
        <taxon>Neoteleostei</taxon>
        <taxon>Acanthomorphata</taxon>
        <taxon>Ovalentaria</taxon>
        <taxon>Atherinomorphae</taxon>
        <taxon>Cyprinodontiformes</taxon>
        <taxon>Poeciliidae</taxon>
        <taxon>Poeciliinae</taxon>
        <taxon>Gambusia</taxon>
    </lineage>
</organism>
<evidence type="ECO:0000313" key="3">
    <source>
        <dbReference type="Proteomes" id="UP000250572"/>
    </source>
</evidence>